<evidence type="ECO:0008006" key="4">
    <source>
        <dbReference type="Google" id="ProtNLM"/>
    </source>
</evidence>
<organism evidence="2 3">
    <name type="scientific">Microbulbifer agarilyticus</name>
    <dbReference type="NCBI Taxonomy" id="260552"/>
    <lineage>
        <taxon>Bacteria</taxon>
        <taxon>Pseudomonadati</taxon>
        <taxon>Pseudomonadota</taxon>
        <taxon>Gammaproteobacteria</taxon>
        <taxon>Cellvibrionales</taxon>
        <taxon>Microbulbiferaceae</taxon>
        <taxon>Microbulbifer</taxon>
    </lineage>
</organism>
<dbReference type="EMBL" id="CP019650">
    <property type="protein sequence ID" value="AQQ67479.1"/>
    <property type="molecule type" value="Genomic_DNA"/>
</dbReference>
<proteinExistence type="predicted"/>
<dbReference type="Proteomes" id="UP000188219">
    <property type="component" value="Chromosome"/>
</dbReference>
<dbReference type="STRING" id="260552.Mag101_07375"/>
<sequence>MTSQTPVKSAAIIPLKTGSVVPGESSDSSGMFQGVKTERPTKPRWLSKEAGRHWDYIVKELENANLISKLDQGALSILCTSYARMKEAEEEVANKGEFQSTPSGYQQLAPWAVSWERHQKNYLKVASQYGLTVRARQQVKVSDPNQGELNL</sequence>
<dbReference type="NCBIfam" id="TIGR01558">
    <property type="entry name" value="sm_term_P27"/>
    <property type="match status" value="1"/>
</dbReference>
<gene>
    <name evidence="2" type="ORF">Mag101_07375</name>
</gene>
<dbReference type="RefSeq" id="WP_077402880.1">
    <property type="nucleotide sequence ID" value="NZ_CP019650.1"/>
</dbReference>
<dbReference type="Pfam" id="PF05119">
    <property type="entry name" value="Terminase_4"/>
    <property type="match status" value="1"/>
</dbReference>
<keyword evidence="3" id="KW-1185">Reference proteome</keyword>
<reference evidence="2" key="1">
    <citation type="submission" date="2017-02" db="EMBL/GenBank/DDBJ databases">
        <title>Genome of Microbulbifer agarilyticus GP101.</title>
        <authorList>
            <person name="Jung J."/>
            <person name="Bae S.S."/>
            <person name="Baek K."/>
        </authorList>
    </citation>
    <scope>NUCLEOTIDE SEQUENCE [LARGE SCALE GENOMIC DNA]</scope>
    <source>
        <strain evidence="2">GP101</strain>
    </source>
</reference>
<dbReference type="OrthoDB" id="9098057at2"/>
<evidence type="ECO:0000256" key="1">
    <source>
        <dbReference type="SAM" id="MobiDB-lite"/>
    </source>
</evidence>
<accession>A0A1Q2M497</accession>
<dbReference type="InterPro" id="IPR006448">
    <property type="entry name" value="Phage_term_ssu_P27"/>
</dbReference>
<dbReference type="KEGG" id="maga:Mag101_07375"/>
<name>A0A1Q2M497_9GAMM</name>
<evidence type="ECO:0000313" key="2">
    <source>
        <dbReference type="EMBL" id="AQQ67479.1"/>
    </source>
</evidence>
<protein>
    <recommendedName>
        <fullName evidence="4">Terminase</fullName>
    </recommendedName>
</protein>
<evidence type="ECO:0000313" key="3">
    <source>
        <dbReference type="Proteomes" id="UP000188219"/>
    </source>
</evidence>
<feature type="region of interest" description="Disordered" evidence="1">
    <location>
        <begin position="18"/>
        <end position="40"/>
    </location>
</feature>
<dbReference type="AlphaFoldDB" id="A0A1Q2M497"/>